<evidence type="ECO:0000313" key="1">
    <source>
        <dbReference type="EMBL" id="KAL3396839.1"/>
    </source>
</evidence>
<dbReference type="EMBL" id="JBJJXI010000069">
    <property type="protein sequence ID" value="KAL3396839.1"/>
    <property type="molecule type" value="Genomic_DNA"/>
</dbReference>
<sequence length="80" mass="8965">MRYSRVSSQLNNKSCSLEPMCTRSDCCCLRSFPKRPQRRHAAASTRSVVIFSSGCSSKHRSLTARAPRRRIYSDGLGAVQ</sequence>
<protein>
    <submittedName>
        <fullName evidence="1">Uncharacterized protein</fullName>
    </submittedName>
</protein>
<dbReference type="Proteomes" id="UP001627154">
    <property type="component" value="Unassembled WGS sequence"/>
</dbReference>
<organism evidence="1 2">
    <name type="scientific">Trichogramma kaykai</name>
    <dbReference type="NCBI Taxonomy" id="54128"/>
    <lineage>
        <taxon>Eukaryota</taxon>
        <taxon>Metazoa</taxon>
        <taxon>Ecdysozoa</taxon>
        <taxon>Arthropoda</taxon>
        <taxon>Hexapoda</taxon>
        <taxon>Insecta</taxon>
        <taxon>Pterygota</taxon>
        <taxon>Neoptera</taxon>
        <taxon>Endopterygota</taxon>
        <taxon>Hymenoptera</taxon>
        <taxon>Apocrita</taxon>
        <taxon>Proctotrupomorpha</taxon>
        <taxon>Chalcidoidea</taxon>
        <taxon>Trichogrammatidae</taxon>
        <taxon>Trichogramma</taxon>
    </lineage>
</organism>
<comment type="caution">
    <text evidence="1">The sequence shown here is derived from an EMBL/GenBank/DDBJ whole genome shotgun (WGS) entry which is preliminary data.</text>
</comment>
<name>A0ABD2WW38_9HYME</name>
<evidence type="ECO:0000313" key="2">
    <source>
        <dbReference type="Proteomes" id="UP001627154"/>
    </source>
</evidence>
<proteinExistence type="predicted"/>
<reference evidence="1 2" key="1">
    <citation type="journal article" date="2024" name="bioRxiv">
        <title>A reference genome for Trichogramma kaykai: A tiny desert-dwelling parasitoid wasp with competing sex-ratio distorters.</title>
        <authorList>
            <person name="Culotta J."/>
            <person name="Lindsey A.R."/>
        </authorList>
    </citation>
    <scope>NUCLEOTIDE SEQUENCE [LARGE SCALE GENOMIC DNA]</scope>
    <source>
        <strain evidence="1 2">KSX58</strain>
    </source>
</reference>
<dbReference type="AlphaFoldDB" id="A0ABD2WW38"/>
<accession>A0ABD2WW38</accession>
<keyword evidence="2" id="KW-1185">Reference proteome</keyword>
<gene>
    <name evidence="1" type="ORF">TKK_009407</name>
</gene>